<dbReference type="Gene3D" id="3.40.50.300">
    <property type="entry name" value="P-loop containing nucleotide triphosphate hydrolases"/>
    <property type="match status" value="1"/>
</dbReference>
<dbReference type="GO" id="GO:0003677">
    <property type="term" value="F:DNA binding"/>
    <property type="evidence" value="ECO:0007669"/>
    <property type="project" value="InterPro"/>
</dbReference>
<dbReference type="InterPro" id="IPR002543">
    <property type="entry name" value="FtsK_dom"/>
</dbReference>
<comment type="caution">
    <text evidence="7">The sequence shown here is derived from an EMBL/GenBank/DDBJ whole genome shotgun (WGS) entry which is preliminary data.</text>
</comment>
<feature type="region of interest" description="Disordered" evidence="4">
    <location>
        <begin position="505"/>
        <end position="540"/>
    </location>
</feature>
<sequence length="540" mass="60206">MKGMPLVNVRRLAVPVPWYLVIFVIALYAVVVVVRLVVGLLVAMVRYRRALPEVAAGLLLVWAVDRYGWQPVALGAVFLGSVLAGWWWRWRASCRRLVVWPLLGRWRRCWVYRRQWDETLTLTGLVKTYEGGRKVPALLSVRCTDATDVVRVRMPRGQVPEVWHKQAHALALSFGTRHCRVFSTRRDPAPVRAGRLAWLWKPVDWARFRDRPRLITLVLIRRDPLTAVVAPLPVPSVPDFTRLGLGLCEDLALYRLRLLATHVLIVGATRAGKGSVIWSLIRSVAAGVASGLVRLWVIDPKGGMELALGEDMFTRYEDSDFVAMADLLDDAIGEMNRRKTRLRGKVRVHTPTTDEPLILIVIDELAALLAYLQDNRLRDRITQSMAVLLCQGAGLGVLVVGATQDPRKEVLSLRDLFPTRIALRLNEADHVDMSLGLGARGRGAVADHIPRSMAGTGYVVVEHRPEPVRLRFSFIDDDLIQEMAATYPAPLPAAVVAPKQASGIDGGMRTTYRPGKRPRPLLPDSLMGVVNPRDELGESA</sequence>
<dbReference type="InterPro" id="IPR027417">
    <property type="entry name" value="P-loop_NTPase"/>
</dbReference>
<keyword evidence="5" id="KW-0812">Transmembrane</keyword>
<reference evidence="7" key="1">
    <citation type="journal article" date="2014" name="Int. J. Syst. Evol. Microbiol.">
        <title>Complete genome sequence of Corynebacterium casei LMG S-19264T (=DSM 44701T), isolated from a smear-ripened cheese.</title>
        <authorList>
            <consortium name="US DOE Joint Genome Institute (JGI-PGF)"/>
            <person name="Walter F."/>
            <person name="Albersmeier A."/>
            <person name="Kalinowski J."/>
            <person name="Ruckert C."/>
        </authorList>
    </citation>
    <scope>NUCLEOTIDE SEQUENCE</scope>
    <source>
        <strain evidence="7">JCM 3091</strain>
    </source>
</reference>
<dbReference type="Pfam" id="PF01580">
    <property type="entry name" value="FtsK_SpoIIIE"/>
    <property type="match status" value="1"/>
</dbReference>
<dbReference type="PANTHER" id="PTHR22683">
    <property type="entry name" value="SPORULATION PROTEIN RELATED"/>
    <property type="match status" value="1"/>
</dbReference>
<organism evidence="7 8">
    <name type="scientific">Pilimelia terevasa</name>
    <dbReference type="NCBI Taxonomy" id="53372"/>
    <lineage>
        <taxon>Bacteria</taxon>
        <taxon>Bacillati</taxon>
        <taxon>Actinomycetota</taxon>
        <taxon>Actinomycetes</taxon>
        <taxon>Micromonosporales</taxon>
        <taxon>Micromonosporaceae</taxon>
        <taxon>Pilimelia</taxon>
    </lineage>
</organism>
<dbReference type="PROSITE" id="PS50901">
    <property type="entry name" value="FTSK"/>
    <property type="match status" value="1"/>
</dbReference>
<keyword evidence="8" id="KW-1185">Reference proteome</keyword>
<keyword evidence="5" id="KW-1133">Transmembrane helix</keyword>
<evidence type="ECO:0000259" key="6">
    <source>
        <dbReference type="PROSITE" id="PS50901"/>
    </source>
</evidence>
<evidence type="ECO:0000313" key="7">
    <source>
        <dbReference type="EMBL" id="GGK38162.1"/>
    </source>
</evidence>
<feature type="transmembrane region" description="Helical" evidence="5">
    <location>
        <begin position="67"/>
        <end position="88"/>
    </location>
</feature>
<evidence type="ECO:0000313" key="8">
    <source>
        <dbReference type="Proteomes" id="UP000662200"/>
    </source>
</evidence>
<evidence type="ECO:0000256" key="4">
    <source>
        <dbReference type="SAM" id="MobiDB-lite"/>
    </source>
</evidence>
<dbReference type="SUPFAM" id="SSF52540">
    <property type="entry name" value="P-loop containing nucleoside triphosphate hydrolases"/>
    <property type="match status" value="1"/>
</dbReference>
<keyword evidence="5" id="KW-0472">Membrane</keyword>
<proteinExistence type="predicted"/>
<feature type="transmembrane region" description="Helical" evidence="5">
    <location>
        <begin position="20"/>
        <end position="47"/>
    </location>
</feature>
<dbReference type="EMBL" id="BMQC01000014">
    <property type="protein sequence ID" value="GGK38162.1"/>
    <property type="molecule type" value="Genomic_DNA"/>
</dbReference>
<dbReference type="PANTHER" id="PTHR22683:SF41">
    <property type="entry name" value="DNA TRANSLOCASE FTSK"/>
    <property type="match status" value="1"/>
</dbReference>
<keyword evidence="7" id="KW-0131">Cell cycle</keyword>
<protein>
    <submittedName>
        <fullName evidence="7">Hypothetical cell division FtsK/SpoIIIE protein</fullName>
    </submittedName>
</protein>
<keyword evidence="1 3" id="KW-0547">Nucleotide-binding</keyword>
<reference evidence="7" key="2">
    <citation type="submission" date="2020-09" db="EMBL/GenBank/DDBJ databases">
        <authorList>
            <person name="Sun Q."/>
            <person name="Ohkuma M."/>
        </authorList>
    </citation>
    <scope>NUCLEOTIDE SEQUENCE</scope>
    <source>
        <strain evidence="7">JCM 3091</strain>
    </source>
</reference>
<dbReference type="CDD" id="cd01127">
    <property type="entry name" value="TrwB_TraG_TraD_VirD4"/>
    <property type="match status" value="1"/>
</dbReference>
<evidence type="ECO:0000256" key="3">
    <source>
        <dbReference type="PROSITE-ProRule" id="PRU00289"/>
    </source>
</evidence>
<evidence type="ECO:0000256" key="1">
    <source>
        <dbReference type="ARBA" id="ARBA00022741"/>
    </source>
</evidence>
<name>A0A8J3BVJ4_9ACTN</name>
<dbReference type="Proteomes" id="UP000662200">
    <property type="component" value="Unassembled WGS sequence"/>
</dbReference>
<accession>A0A8J3BVJ4</accession>
<feature type="transmembrane region" description="Helical" evidence="5">
    <location>
        <begin position="280"/>
        <end position="298"/>
    </location>
</feature>
<dbReference type="GO" id="GO:0051301">
    <property type="term" value="P:cell division"/>
    <property type="evidence" value="ECO:0007669"/>
    <property type="project" value="UniProtKB-KW"/>
</dbReference>
<feature type="binding site" evidence="3">
    <location>
        <begin position="267"/>
        <end position="274"/>
    </location>
    <ligand>
        <name>ATP</name>
        <dbReference type="ChEBI" id="CHEBI:30616"/>
    </ligand>
</feature>
<dbReference type="GO" id="GO:0005524">
    <property type="term" value="F:ATP binding"/>
    <property type="evidence" value="ECO:0007669"/>
    <property type="project" value="UniProtKB-UniRule"/>
</dbReference>
<keyword evidence="7" id="KW-0132">Cell division</keyword>
<evidence type="ECO:0000256" key="2">
    <source>
        <dbReference type="ARBA" id="ARBA00022840"/>
    </source>
</evidence>
<evidence type="ECO:0000256" key="5">
    <source>
        <dbReference type="SAM" id="Phobius"/>
    </source>
</evidence>
<dbReference type="InterPro" id="IPR050206">
    <property type="entry name" value="FtsK/SpoIIIE/SftA"/>
</dbReference>
<keyword evidence="2 3" id="KW-0067">ATP-binding</keyword>
<dbReference type="AlphaFoldDB" id="A0A8J3BVJ4"/>
<feature type="domain" description="FtsK" evidence="6">
    <location>
        <begin position="248"/>
        <end position="432"/>
    </location>
</feature>
<gene>
    <name evidence="7" type="ORF">GCM10010124_33730</name>
</gene>